<evidence type="ECO:0000313" key="1">
    <source>
        <dbReference type="EMBL" id="SHG14668.1"/>
    </source>
</evidence>
<evidence type="ECO:0000313" key="2">
    <source>
        <dbReference type="Proteomes" id="UP000183988"/>
    </source>
</evidence>
<keyword evidence="2" id="KW-1185">Reference proteome</keyword>
<reference evidence="1 2" key="1">
    <citation type="submission" date="2016-11" db="EMBL/GenBank/DDBJ databases">
        <authorList>
            <person name="Jaros S."/>
            <person name="Januszkiewicz K."/>
            <person name="Wedrychowicz H."/>
        </authorList>
    </citation>
    <scope>NUCLEOTIDE SEQUENCE [LARGE SCALE GENOMIC DNA]</scope>
    <source>
        <strain evidence="1 2">IBRC-M 10683</strain>
    </source>
</reference>
<dbReference type="Proteomes" id="UP000183988">
    <property type="component" value="Unassembled WGS sequence"/>
</dbReference>
<dbReference type="EMBL" id="FQVW01000017">
    <property type="protein sequence ID" value="SHG14668.1"/>
    <property type="molecule type" value="Genomic_DNA"/>
</dbReference>
<organism evidence="1 2">
    <name type="scientific">Ornithinibacillus halophilus</name>
    <dbReference type="NCBI Taxonomy" id="930117"/>
    <lineage>
        <taxon>Bacteria</taxon>
        <taxon>Bacillati</taxon>
        <taxon>Bacillota</taxon>
        <taxon>Bacilli</taxon>
        <taxon>Bacillales</taxon>
        <taxon>Bacillaceae</taxon>
        <taxon>Ornithinibacillus</taxon>
    </lineage>
</organism>
<sequence>MVNVLVTILLLPQITLAEKSVDSMNVSVDITQEKKEVNNVFKKIKSSNPNQLLSKDIKIFDNNVASEFAPKNSTVTEVLYTDFGIPSISIDYTLGDSRVIVTYFEDGKVEKSILNRTSGYITENFNNEKKNTFNRNDVITISRSKEQLDTINTLIKERNFEEIEKIKDTTVNKVGGKTIISFDDSNAGILANKKVYPVPYDPEWKKYKAKFKYGMYHEYSKALDDRGYDPHVAVKVYETMDYFNYVDESYKNFSAGRTVTAISLFWDVAKSGTFSWLSYAAVFVDTYERIKSSISAVDEAAWNFEGGKEGTVYDPTRSKTNVQTWETWGTGRVVLGWNYNSSTGYNNPNWYHSKRSTALQMSDYTVFNNAFETYNNNINMYGVWKWGEGRLGY</sequence>
<name>A0A1M5HFL4_9BACI</name>
<gene>
    <name evidence="1" type="ORF">SAMN05216225_101737</name>
</gene>
<accession>A0A1M5HFL4</accession>
<dbReference type="AlphaFoldDB" id="A0A1M5HFL4"/>
<protein>
    <submittedName>
        <fullName evidence="1">Uncharacterized protein</fullName>
    </submittedName>
</protein>
<proteinExistence type="predicted"/>